<protein>
    <recommendedName>
        <fullName evidence="4 5">Small ribosomal subunit protein uS2</fullName>
    </recommendedName>
</protein>
<sequence>METQDTTQQQAMAAASGITMRQLLEAGVHFGHQTKRWNPKMKPFIFGARNGIYIIDLQKTVNMARAAFRFVADITARGGSVLFVGTKKQAQDVIQEEARRSGQFFVTSRWLGGTLTNFKTIKQGIDRLKTLEKMAEDGTFERLPKKEVAALEREREKLEKNLGGVKEMTKLPKCIFVIDPKKEHIAVHEANRLGIPVIGVVDTNCDPDGIDFVIPGNDDAIRSIKLFTSKVAESCIEGGARYRASGAAERDEEEARDDRRGEREDRGGDRRGPRRNDRGGERRGGERGDRGGDRRGPLVEMKGGASAAASSGESASGEGGETAAE</sequence>
<evidence type="ECO:0000256" key="3">
    <source>
        <dbReference type="ARBA" id="ARBA00023274"/>
    </source>
</evidence>
<reference evidence="8 9" key="1">
    <citation type="submission" date="2017-06" db="EMBL/GenBank/DDBJ databases">
        <title>Sequencing and comparative analysis of myxobacterial genomes.</title>
        <authorList>
            <person name="Rupp O."/>
            <person name="Goesmann A."/>
            <person name="Sogaard-Andersen L."/>
        </authorList>
    </citation>
    <scope>NUCLEOTIDE SEQUENCE [LARGE SCALE GENOMIC DNA]</scope>
    <source>
        <strain evidence="8 9">DSM 52655</strain>
    </source>
</reference>
<dbReference type="Pfam" id="PF00318">
    <property type="entry name" value="Ribosomal_S2"/>
    <property type="match status" value="1"/>
</dbReference>
<comment type="similarity">
    <text evidence="1 5 6">Belongs to the universal ribosomal protein uS2 family.</text>
</comment>
<dbReference type="PRINTS" id="PR00395">
    <property type="entry name" value="RIBOSOMALS2"/>
</dbReference>
<evidence type="ECO:0000256" key="7">
    <source>
        <dbReference type="SAM" id="MobiDB-lite"/>
    </source>
</evidence>
<evidence type="ECO:0000256" key="1">
    <source>
        <dbReference type="ARBA" id="ARBA00006242"/>
    </source>
</evidence>
<proteinExistence type="inferred from homology"/>
<evidence type="ECO:0000256" key="4">
    <source>
        <dbReference type="ARBA" id="ARBA00035256"/>
    </source>
</evidence>
<dbReference type="Proteomes" id="UP000217257">
    <property type="component" value="Chromosome"/>
</dbReference>
<keyword evidence="3 5" id="KW-0687">Ribonucleoprotein</keyword>
<dbReference type="KEGG" id="cfus:CYFUS_007128"/>
<dbReference type="NCBIfam" id="TIGR01011">
    <property type="entry name" value="rpsB_bact"/>
    <property type="match status" value="1"/>
</dbReference>
<dbReference type="CDD" id="cd01425">
    <property type="entry name" value="RPS2"/>
    <property type="match status" value="1"/>
</dbReference>
<dbReference type="RefSeq" id="WP_095989341.1">
    <property type="nucleotide sequence ID" value="NZ_CP022098.1"/>
</dbReference>
<dbReference type="InterPro" id="IPR018130">
    <property type="entry name" value="Ribosomal_uS2_CS"/>
</dbReference>
<dbReference type="InterPro" id="IPR023591">
    <property type="entry name" value="Ribosomal_uS2_flav_dom_sf"/>
</dbReference>
<evidence type="ECO:0000256" key="5">
    <source>
        <dbReference type="HAMAP-Rule" id="MF_00291"/>
    </source>
</evidence>
<dbReference type="PANTHER" id="PTHR12534:SF0">
    <property type="entry name" value="SMALL RIBOSOMAL SUBUNIT PROTEIN US2M"/>
    <property type="match status" value="1"/>
</dbReference>
<dbReference type="Gene3D" id="3.40.50.10490">
    <property type="entry name" value="Glucose-6-phosphate isomerase like protein, domain 1"/>
    <property type="match status" value="1"/>
</dbReference>
<dbReference type="PROSITE" id="PS00963">
    <property type="entry name" value="RIBOSOMAL_S2_2"/>
    <property type="match status" value="1"/>
</dbReference>
<feature type="region of interest" description="Disordered" evidence="7">
    <location>
        <begin position="242"/>
        <end position="325"/>
    </location>
</feature>
<dbReference type="EMBL" id="CP022098">
    <property type="protein sequence ID" value="ATB41660.1"/>
    <property type="molecule type" value="Genomic_DNA"/>
</dbReference>
<name>A0A250JDK0_9BACT</name>
<dbReference type="InterPro" id="IPR005706">
    <property type="entry name" value="Ribosomal_uS2_bac/mit/plastid"/>
</dbReference>
<dbReference type="InterPro" id="IPR001865">
    <property type="entry name" value="Ribosomal_uS2"/>
</dbReference>
<gene>
    <name evidence="5" type="primary">rpsB</name>
    <name evidence="8" type="ORF">CYFUS_007128</name>
</gene>
<accession>A0A250JDK0</accession>
<dbReference type="PANTHER" id="PTHR12534">
    <property type="entry name" value="30S RIBOSOMAL PROTEIN S2 PROKARYOTIC AND ORGANELLAR"/>
    <property type="match status" value="1"/>
</dbReference>
<evidence type="ECO:0000313" key="8">
    <source>
        <dbReference type="EMBL" id="ATB41660.1"/>
    </source>
</evidence>
<dbReference type="AlphaFoldDB" id="A0A250JDK0"/>
<dbReference type="SUPFAM" id="SSF52313">
    <property type="entry name" value="Ribosomal protein S2"/>
    <property type="match status" value="1"/>
</dbReference>
<dbReference type="HAMAP" id="MF_00291_B">
    <property type="entry name" value="Ribosomal_uS2_B"/>
    <property type="match status" value="1"/>
</dbReference>
<evidence type="ECO:0000256" key="6">
    <source>
        <dbReference type="RuleBase" id="RU003631"/>
    </source>
</evidence>
<organism evidence="8 9">
    <name type="scientific">Cystobacter fuscus</name>
    <dbReference type="NCBI Taxonomy" id="43"/>
    <lineage>
        <taxon>Bacteria</taxon>
        <taxon>Pseudomonadati</taxon>
        <taxon>Myxococcota</taxon>
        <taxon>Myxococcia</taxon>
        <taxon>Myxococcales</taxon>
        <taxon>Cystobacterineae</taxon>
        <taxon>Archangiaceae</taxon>
        <taxon>Cystobacter</taxon>
    </lineage>
</organism>
<evidence type="ECO:0000313" key="9">
    <source>
        <dbReference type="Proteomes" id="UP000217257"/>
    </source>
</evidence>
<evidence type="ECO:0000256" key="2">
    <source>
        <dbReference type="ARBA" id="ARBA00022980"/>
    </source>
</evidence>
<feature type="compositionally biased region" description="Low complexity" evidence="7">
    <location>
        <begin position="303"/>
        <end position="325"/>
    </location>
</feature>
<dbReference type="GO" id="GO:0003735">
    <property type="term" value="F:structural constituent of ribosome"/>
    <property type="evidence" value="ECO:0007669"/>
    <property type="project" value="InterPro"/>
</dbReference>
<dbReference type="PROSITE" id="PS00962">
    <property type="entry name" value="RIBOSOMAL_S2_1"/>
    <property type="match status" value="1"/>
</dbReference>
<feature type="compositionally biased region" description="Basic and acidic residues" evidence="7">
    <location>
        <begin position="256"/>
        <end position="297"/>
    </location>
</feature>
<keyword evidence="2 5" id="KW-0689">Ribosomal protein</keyword>
<dbReference type="Gene3D" id="1.10.287.610">
    <property type="entry name" value="Helix hairpin bin"/>
    <property type="match status" value="1"/>
</dbReference>
<dbReference type="GO" id="GO:0022627">
    <property type="term" value="C:cytosolic small ribosomal subunit"/>
    <property type="evidence" value="ECO:0007669"/>
    <property type="project" value="TreeGrafter"/>
</dbReference>
<dbReference type="FunFam" id="1.10.287.610:FF:000001">
    <property type="entry name" value="30S ribosomal protein S2"/>
    <property type="match status" value="1"/>
</dbReference>
<dbReference type="GO" id="GO:0006412">
    <property type="term" value="P:translation"/>
    <property type="evidence" value="ECO:0007669"/>
    <property type="project" value="UniProtKB-UniRule"/>
</dbReference>